<reference evidence="3" key="1">
    <citation type="journal article" date="2014" name="Int. J. Syst. Evol. Microbiol.">
        <title>Complete genome sequence of Corynebacterium casei LMG S-19264T (=DSM 44701T), isolated from a smear-ripened cheese.</title>
        <authorList>
            <consortium name="US DOE Joint Genome Institute (JGI-PGF)"/>
            <person name="Walter F."/>
            <person name="Albersmeier A."/>
            <person name="Kalinowski J."/>
            <person name="Ruckert C."/>
        </authorList>
    </citation>
    <scope>NUCLEOTIDE SEQUENCE</scope>
    <source>
        <strain evidence="3">CGMCC 1.12195</strain>
    </source>
</reference>
<feature type="domain" description="Peptidoglycan beta-N-acetylmuramidase NamZ C-terminal" evidence="2">
    <location>
        <begin position="256"/>
        <end position="406"/>
    </location>
</feature>
<feature type="domain" description="Peptidoglycan beta-N-acetylmuramidase NamZ N-terminal" evidence="1">
    <location>
        <begin position="55"/>
        <end position="251"/>
    </location>
</feature>
<dbReference type="Pfam" id="PF07075">
    <property type="entry name" value="NamZ_N"/>
    <property type="match status" value="1"/>
</dbReference>
<dbReference type="Gene3D" id="3.40.50.12170">
    <property type="entry name" value="Uncharacterised protein PF07075, DUF1343"/>
    <property type="match status" value="1"/>
</dbReference>
<dbReference type="PIRSF" id="PIRSF016719">
    <property type="entry name" value="UCP016719"/>
    <property type="match status" value="1"/>
</dbReference>
<evidence type="ECO:0000313" key="3">
    <source>
        <dbReference type="EMBL" id="GGG92411.1"/>
    </source>
</evidence>
<proteinExistence type="predicted"/>
<dbReference type="InterPro" id="IPR008302">
    <property type="entry name" value="NamZ"/>
</dbReference>
<sequence length="407" mass="45441">MIQMTNTLLVMLIMLSSCMGERGKSGETKALDNNRVITGADQIEAYVPYLEGKRVGMVINQTSIIGDKLSVDSLLTLGVDIKTIFGPEHGFRQDASNGAAVGDEIDPKTGIAIVSLYGKNRKPSKAQMDSLDIVIFDVQDVGCRFYTYINTLAEIMETCAAYDKKLLILDRPNPNGFVDGPILDMRFKSGIGKFPIPITHGMTIGEFAHMLNGEGWLTDGVQCDIKVIPVKNYSHDLYYELPVSPSPNLNSQASIILYPSLCLFEGTIISQGRGTYMPFTVLGAPELKGQYEFSFNPVSLPGMSETPLHQDNVCYGVDLRKYDIEALHKSGKVNLQWMIEFYEAFPEKERFFDSSQSKAMGRIEALIGNDVFKKQIMDGVSETEIRESWEPGLSHYKEMRKQYLLYP</sequence>
<organism evidence="3 4">
    <name type="scientific">Parapedobacter pyrenivorans</name>
    <dbReference type="NCBI Taxonomy" id="1305674"/>
    <lineage>
        <taxon>Bacteria</taxon>
        <taxon>Pseudomonadati</taxon>
        <taxon>Bacteroidota</taxon>
        <taxon>Sphingobacteriia</taxon>
        <taxon>Sphingobacteriales</taxon>
        <taxon>Sphingobacteriaceae</taxon>
        <taxon>Parapedobacter</taxon>
    </lineage>
</organism>
<evidence type="ECO:0000259" key="1">
    <source>
        <dbReference type="Pfam" id="PF07075"/>
    </source>
</evidence>
<comment type="caution">
    <text evidence="3">The sequence shown here is derived from an EMBL/GenBank/DDBJ whole genome shotgun (WGS) entry which is preliminary data.</text>
</comment>
<name>A0A917HVK2_9SPHI</name>
<dbReference type="PANTHER" id="PTHR42915:SF1">
    <property type="entry name" value="PEPTIDOGLYCAN BETA-N-ACETYLMURAMIDASE NAMZ"/>
    <property type="match status" value="1"/>
</dbReference>
<dbReference type="PANTHER" id="PTHR42915">
    <property type="entry name" value="HYPOTHETICAL 460 KDA PROTEIN IN FEUA-SIGW INTERGENIC REGION [PRECURSOR]"/>
    <property type="match status" value="1"/>
</dbReference>
<dbReference type="InterPro" id="IPR048503">
    <property type="entry name" value="NamZ_C"/>
</dbReference>
<dbReference type="AlphaFoldDB" id="A0A917HVK2"/>
<evidence type="ECO:0000259" key="2">
    <source>
        <dbReference type="Pfam" id="PF20732"/>
    </source>
</evidence>
<dbReference type="Pfam" id="PF20732">
    <property type="entry name" value="NamZ_C"/>
    <property type="match status" value="1"/>
</dbReference>
<keyword evidence="4" id="KW-1185">Reference proteome</keyword>
<accession>A0A917HVK2</accession>
<reference evidence="3" key="2">
    <citation type="submission" date="2020-09" db="EMBL/GenBank/DDBJ databases">
        <authorList>
            <person name="Sun Q."/>
            <person name="Zhou Y."/>
        </authorList>
    </citation>
    <scope>NUCLEOTIDE SEQUENCE</scope>
    <source>
        <strain evidence="3">CGMCC 1.12195</strain>
    </source>
</reference>
<dbReference type="GO" id="GO:0033922">
    <property type="term" value="F:peptidoglycan beta-N-acetylmuramidase activity"/>
    <property type="evidence" value="ECO:0007669"/>
    <property type="project" value="InterPro"/>
</dbReference>
<dbReference type="Proteomes" id="UP000660862">
    <property type="component" value="Unassembled WGS sequence"/>
</dbReference>
<evidence type="ECO:0000313" key="4">
    <source>
        <dbReference type="Proteomes" id="UP000660862"/>
    </source>
</evidence>
<evidence type="ECO:0008006" key="5">
    <source>
        <dbReference type="Google" id="ProtNLM"/>
    </source>
</evidence>
<dbReference type="EMBL" id="BMER01000003">
    <property type="protein sequence ID" value="GGG92411.1"/>
    <property type="molecule type" value="Genomic_DNA"/>
</dbReference>
<protein>
    <recommendedName>
        <fullName evidence="5">DUF1343 domain-containing protein</fullName>
    </recommendedName>
</protein>
<dbReference type="InterPro" id="IPR048502">
    <property type="entry name" value="NamZ_N"/>
</dbReference>
<gene>
    <name evidence="3" type="ORF">GCM10007415_28980</name>
</gene>
<dbReference type="Gene3D" id="3.90.1150.140">
    <property type="match status" value="1"/>
</dbReference>